<keyword evidence="2" id="KW-1185">Reference proteome</keyword>
<comment type="caution">
    <text evidence="1">The sequence shown here is derived from an EMBL/GenBank/DDBJ whole genome shotgun (WGS) entry which is preliminary data.</text>
</comment>
<reference evidence="1" key="1">
    <citation type="submission" date="2020-08" db="EMBL/GenBank/DDBJ databases">
        <title>Multicomponent nature underlies the extraordinary mechanical properties of spider dragline silk.</title>
        <authorList>
            <person name="Kono N."/>
            <person name="Nakamura H."/>
            <person name="Mori M."/>
            <person name="Yoshida Y."/>
            <person name="Ohtoshi R."/>
            <person name="Malay A.D."/>
            <person name="Moran D.A.P."/>
            <person name="Tomita M."/>
            <person name="Numata K."/>
            <person name="Arakawa K."/>
        </authorList>
    </citation>
    <scope>NUCLEOTIDE SEQUENCE</scope>
</reference>
<organism evidence="1 2">
    <name type="scientific">Nephila pilipes</name>
    <name type="common">Giant wood spider</name>
    <name type="synonym">Nephila maculata</name>
    <dbReference type="NCBI Taxonomy" id="299642"/>
    <lineage>
        <taxon>Eukaryota</taxon>
        <taxon>Metazoa</taxon>
        <taxon>Ecdysozoa</taxon>
        <taxon>Arthropoda</taxon>
        <taxon>Chelicerata</taxon>
        <taxon>Arachnida</taxon>
        <taxon>Araneae</taxon>
        <taxon>Araneomorphae</taxon>
        <taxon>Entelegynae</taxon>
        <taxon>Araneoidea</taxon>
        <taxon>Nephilidae</taxon>
        <taxon>Nephila</taxon>
    </lineage>
</organism>
<dbReference type="Proteomes" id="UP000887013">
    <property type="component" value="Unassembled WGS sequence"/>
</dbReference>
<proteinExistence type="predicted"/>
<protein>
    <submittedName>
        <fullName evidence="1">Uncharacterized protein</fullName>
    </submittedName>
</protein>
<evidence type="ECO:0000313" key="2">
    <source>
        <dbReference type="Proteomes" id="UP000887013"/>
    </source>
</evidence>
<accession>A0A8X6PD06</accession>
<dbReference type="AlphaFoldDB" id="A0A8X6PD06"/>
<dbReference type="EMBL" id="BMAW01067818">
    <property type="protein sequence ID" value="GFT61478.1"/>
    <property type="molecule type" value="Genomic_DNA"/>
</dbReference>
<name>A0A8X6PD06_NEPPI</name>
<gene>
    <name evidence="1" type="ORF">NPIL_689821</name>
</gene>
<evidence type="ECO:0000313" key="1">
    <source>
        <dbReference type="EMBL" id="GFT61478.1"/>
    </source>
</evidence>
<sequence>MPSYVNHDGNLFLVVSTLPSNGMEMMMSQGVICFEIRTTADVYAQKNPRGRSRLKAFISFCMRALQFVIGNKCTKAFANGLVEGIPLVDIYNARSHEFK</sequence>